<organism evidence="9 10">
    <name type="scientific">Sphingomonas bacterium</name>
    <dbReference type="NCBI Taxonomy" id="1895847"/>
    <lineage>
        <taxon>Bacteria</taxon>
        <taxon>Pseudomonadati</taxon>
        <taxon>Pseudomonadota</taxon>
        <taxon>Alphaproteobacteria</taxon>
        <taxon>Sphingomonadales</taxon>
        <taxon>Sphingomonadaceae</taxon>
        <taxon>Sphingomonas</taxon>
    </lineage>
</organism>
<keyword evidence="6" id="KW-1133">Transmembrane helix</keyword>
<dbReference type="FunFam" id="3.30.565.10:FF:000010">
    <property type="entry name" value="Sensor histidine kinase RcsC"/>
    <property type="match status" value="1"/>
</dbReference>
<evidence type="ECO:0000256" key="3">
    <source>
        <dbReference type="ARBA" id="ARBA00022553"/>
    </source>
</evidence>
<proteinExistence type="predicted"/>
<comment type="caution">
    <text evidence="9">The sequence shown here is derived from an EMBL/GenBank/DDBJ whole genome shotgun (WGS) entry which is preliminary data.</text>
</comment>
<keyword evidence="3" id="KW-0597">Phosphoprotein</keyword>
<protein>
    <recommendedName>
        <fullName evidence="2">histidine kinase</fullName>
        <ecNumber evidence="2">2.7.13.3</ecNumber>
    </recommendedName>
</protein>
<dbReference type="CDD" id="cd16922">
    <property type="entry name" value="HATPase_EvgS-ArcB-TorS-like"/>
    <property type="match status" value="1"/>
</dbReference>
<evidence type="ECO:0000256" key="4">
    <source>
        <dbReference type="ARBA" id="ARBA00023012"/>
    </source>
</evidence>
<dbReference type="Proteomes" id="UP000262699">
    <property type="component" value="Unassembled WGS sequence"/>
</dbReference>
<dbReference type="PANTHER" id="PTHR45339:SF1">
    <property type="entry name" value="HYBRID SIGNAL TRANSDUCTION HISTIDINE KINASE J"/>
    <property type="match status" value="1"/>
</dbReference>
<feature type="signal peptide" evidence="7">
    <location>
        <begin position="1"/>
        <end position="22"/>
    </location>
</feature>
<dbReference type="EC" id="2.7.13.3" evidence="2"/>
<dbReference type="PROSITE" id="PS50005">
    <property type="entry name" value="TPR"/>
    <property type="match status" value="1"/>
</dbReference>
<dbReference type="InterPro" id="IPR003661">
    <property type="entry name" value="HisK_dim/P_dom"/>
</dbReference>
<dbReference type="InterPro" id="IPR036097">
    <property type="entry name" value="HisK_dim/P_sf"/>
</dbReference>
<evidence type="ECO:0000256" key="5">
    <source>
        <dbReference type="PROSITE-ProRule" id="PRU00339"/>
    </source>
</evidence>
<dbReference type="Gene3D" id="1.10.287.130">
    <property type="match status" value="1"/>
</dbReference>
<dbReference type="SUPFAM" id="SSF55874">
    <property type="entry name" value="ATPase domain of HSP90 chaperone/DNA topoisomerase II/histidine kinase"/>
    <property type="match status" value="1"/>
</dbReference>
<dbReference type="Pfam" id="PF13181">
    <property type="entry name" value="TPR_8"/>
    <property type="match status" value="1"/>
</dbReference>
<dbReference type="SMART" id="SM00387">
    <property type="entry name" value="HATPase_c"/>
    <property type="match status" value="1"/>
</dbReference>
<dbReference type="EMBL" id="DOYJ01000175">
    <property type="protein sequence ID" value="HCB75762.1"/>
    <property type="molecule type" value="Genomic_DNA"/>
</dbReference>
<evidence type="ECO:0000313" key="9">
    <source>
        <dbReference type="EMBL" id="HCB75762.1"/>
    </source>
</evidence>
<dbReference type="InterPro" id="IPR005467">
    <property type="entry name" value="His_kinase_dom"/>
</dbReference>
<feature type="chain" id="PRO_5017777750" description="histidine kinase" evidence="7">
    <location>
        <begin position="23"/>
        <end position="814"/>
    </location>
</feature>
<dbReference type="AlphaFoldDB" id="A0A3D0WAX6"/>
<evidence type="ECO:0000256" key="7">
    <source>
        <dbReference type="SAM" id="SignalP"/>
    </source>
</evidence>
<dbReference type="PROSITE" id="PS50109">
    <property type="entry name" value="HIS_KIN"/>
    <property type="match status" value="1"/>
</dbReference>
<dbReference type="InterPro" id="IPR011990">
    <property type="entry name" value="TPR-like_helical_dom_sf"/>
</dbReference>
<dbReference type="CDD" id="cd00082">
    <property type="entry name" value="HisKA"/>
    <property type="match status" value="1"/>
</dbReference>
<feature type="domain" description="Histidine kinase" evidence="8">
    <location>
        <begin position="453"/>
        <end position="671"/>
    </location>
</feature>
<keyword evidence="6" id="KW-0472">Membrane</keyword>
<evidence type="ECO:0000259" key="8">
    <source>
        <dbReference type="PROSITE" id="PS50109"/>
    </source>
</evidence>
<keyword evidence="5" id="KW-0802">TPR repeat</keyword>
<feature type="transmembrane region" description="Helical" evidence="6">
    <location>
        <begin position="396"/>
        <end position="419"/>
    </location>
</feature>
<evidence type="ECO:0000256" key="1">
    <source>
        <dbReference type="ARBA" id="ARBA00000085"/>
    </source>
</evidence>
<dbReference type="PANTHER" id="PTHR45339">
    <property type="entry name" value="HYBRID SIGNAL TRANSDUCTION HISTIDINE KINASE J"/>
    <property type="match status" value="1"/>
</dbReference>
<dbReference type="SUPFAM" id="SSF47384">
    <property type="entry name" value="Homodimeric domain of signal transducing histidine kinase"/>
    <property type="match status" value="1"/>
</dbReference>
<dbReference type="InterPro" id="IPR004358">
    <property type="entry name" value="Sig_transdc_His_kin-like_C"/>
</dbReference>
<reference evidence="9 10" key="1">
    <citation type="journal article" date="2018" name="Nat. Biotechnol.">
        <title>A standardized bacterial taxonomy based on genome phylogeny substantially revises the tree of life.</title>
        <authorList>
            <person name="Parks D.H."/>
            <person name="Chuvochina M."/>
            <person name="Waite D.W."/>
            <person name="Rinke C."/>
            <person name="Skarshewski A."/>
            <person name="Chaumeil P.A."/>
            <person name="Hugenholtz P."/>
        </authorList>
    </citation>
    <scope>NUCLEOTIDE SEQUENCE [LARGE SCALE GENOMIC DNA]</scope>
    <source>
        <strain evidence="9">UBA9015</strain>
    </source>
</reference>
<keyword evidence="4" id="KW-0902">Two-component regulatory system</keyword>
<dbReference type="SMART" id="SM00388">
    <property type="entry name" value="HisKA"/>
    <property type="match status" value="1"/>
</dbReference>
<comment type="catalytic activity">
    <reaction evidence="1">
        <text>ATP + protein L-histidine = ADP + protein N-phospho-L-histidine.</text>
        <dbReference type="EC" id="2.7.13.3"/>
    </reaction>
</comment>
<evidence type="ECO:0000256" key="2">
    <source>
        <dbReference type="ARBA" id="ARBA00012438"/>
    </source>
</evidence>
<dbReference type="PRINTS" id="PR00344">
    <property type="entry name" value="BCTRLSENSOR"/>
</dbReference>
<name>A0A3D0WAX6_9SPHN</name>
<dbReference type="SUPFAM" id="SSF48452">
    <property type="entry name" value="TPR-like"/>
    <property type="match status" value="1"/>
</dbReference>
<gene>
    <name evidence="9" type="ORF">DEP91_06250</name>
</gene>
<evidence type="ECO:0000256" key="6">
    <source>
        <dbReference type="SAM" id="Phobius"/>
    </source>
</evidence>
<keyword evidence="7" id="KW-0732">Signal</keyword>
<dbReference type="InterPro" id="IPR036890">
    <property type="entry name" value="HATPase_C_sf"/>
</dbReference>
<dbReference type="Gene3D" id="3.30.565.10">
    <property type="entry name" value="Histidine kinase-like ATPase, C-terminal domain"/>
    <property type="match status" value="1"/>
</dbReference>
<sequence>MRLAVSLFCLLLVGFAPKLARAQANDLELPPAVSVPLAAARESMLANSRAAFQAAGIAERAAVKIADATKRKSALAKARWLGAEALLRLDRSGPARGLVESAGALARVTNDMKLFGDIQLTRGGVLSNAVRVADALSAYQAAHAAFVRAGDARGQAIALQSIANLYTDGRDYENAERYYRQAEDAFPDDPILALTLYNNRALLQMVQQHYRAAIIEFDRALQLARKRGAALMQARILGNMANAYIELGELTRGEQALQAARPLVARPEAKPAQLQIQAVGSQLALRRGDIATARNRIAPVFEGSDLNRTGASFRDAHVIAYEVYKASGETALALAHLQALRRLTDEETRLAASTNTALMAARFDFANQELRIARLKAEELRASVALERSRAHFQRMLTIGVVGGALFIVALLSVGIVTLRRSRNQVRAANIDLAASNTALEKALAAKTEFLATTSHEIRTPLNGILGMAQVMLADRSLPPAQRDRVQIVHGAGLTMRALVDDILDVAKMETGHLAVAPEPVDLRALLNEIARMWAEQARTKGLAFDLDIESAPHWIVTDAGRLRQVAFNLLGNAMKFTQAGSIGLAARAIDEGQQFILAISDTGIGIPAHKHEDIFESFRQADSTTTREFGGTGLGLTICRNLARALGGDIAVASRVGEGSVFTVTLPLVEAEAAIEPQAEVAGGGIVILERNPIARAMLKTVLAPRTGEIILADNLVEALARLPGAARIVADSVTLGDDDPTRLAAAARLASAAAEQGTLAFVLWREPDAAVVRRIEEMDAMTLIEKPIAGPALADRLFGVQSGDPPLVTEAA</sequence>
<evidence type="ECO:0000313" key="10">
    <source>
        <dbReference type="Proteomes" id="UP000262699"/>
    </source>
</evidence>
<keyword evidence="6" id="KW-0812">Transmembrane</keyword>
<feature type="repeat" description="TPR" evidence="5">
    <location>
        <begin position="156"/>
        <end position="189"/>
    </location>
</feature>
<accession>A0A3D0WAX6</accession>
<dbReference type="Gene3D" id="1.25.40.10">
    <property type="entry name" value="Tetratricopeptide repeat domain"/>
    <property type="match status" value="1"/>
</dbReference>
<dbReference type="Pfam" id="PF02518">
    <property type="entry name" value="HATPase_c"/>
    <property type="match status" value="1"/>
</dbReference>
<dbReference type="GO" id="GO:0000155">
    <property type="term" value="F:phosphorelay sensor kinase activity"/>
    <property type="evidence" value="ECO:0007669"/>
    <property type="project" value="InterPro"/>
</dbReference>
<dbReference type="InterPro" id="IPR003594">
    <property type="entry name" value="HATPase_dom"/>
</dbReference>
<dbReference type="Pfam" id="PF00512">
    <property type="entry name" value="HisKA"/>
    <property type="match status" value="1"/>
</dbReference>
<dbReference type="InterPro" id="IPR019734">
    <property type="entry name" value="TPR_rpt"/>
</dbReference>
<dbReference type="SMART" id="SM00028">
    <property type="entry name" value="TPR"/>
    <property type="match status" value="3"/>
</dbReference>